<comment type="caution">
    <text evidence="1">The sequence shown here is derived from an EMBL/GenBank/DDBJ whole genome shotgun (WGS) entry which is preliminary data.</text>
</comment>
<protein>
    <submittedName>
        <fullName evidence="1">Uncharacterized protein</fullName>
    </submittedName>
</protein>
<evidence type="ECO:0000313" key="2">
    <source>
        <dbReference type="Proteomes" id="UP000002488"/>
    </source>
</evidence>
<dbReference type="AlphaFoldDB" id="C6LUN9"/>
<proteinExistence type="predicted"/>
<evidence type="ECO:0000313" key="1">
    <source>
        <dbReference type="EMBL" id="EET00270.1"/>
    </source>
</evidence>
<reference evidence="1 2" key="1">
    <citation type="journal article" date="2009" name="PLoS Pathog.">
        <title>Draft genome sequencing of giardia intestinalis assemblage B isolate GS: is human giardiasis caused by two different species?</title>
        <authorList>
            <person name="Franzen O."/>
            <person name="Jerlstrom-Hultqvist J."/>
            <person name="Castro E."/>
            <person name="Sherwood E."/>
            <person name="Ankarklev J."/>
            <person name="Reiner D.S."/>
            <person name="Palm D."/>
            <person name="Andersson J.O."/>
            <person name="Andersson B."/>
            <person name="Svard S.G."/>
        </authorList>
    </citation>
    <scope>NUCLEOTIDE SEQUENCE [LARGE SCALE GENOMIC DNA]</scope>
    <source>
        <strain evidence="2">ATCC 50581 / GS clone H7</strain>
    </source>
</reference>
<dbReference type="Proteomes" id="UP000002488">
    <property type="component" value="Unassembled WGS sequence"/>
</dbReference>
<dbReference type="VEuPathDB" id="GiardiaDB:GL50581_2492"/>
<name>C6LUN9_GIAIB</name>
<sequence>MAIAINPDVRELDFSDNVKVSKFMQDFSDFRMKKWITYRPVNAPSETEPFLGGTRQFIINMGTGHILDTWYSGLWYTIHFVNGTDKVSWPLQASLPRTSTAWIESVTLRRTSTSASATTTLSLPYLRRRRTSSA</sequence>
<accession>C6LUN9</accession>
<dbReference type="EMBL" id="ACGJ01002321">
    <property type="protein sequence ID" value="EET00270.1"/>
    <property type="molecule type" value="Genomic_DNA"/>
</dbReference>
<gene>
    <name evidence="1" type="ORF">GL50581_2492</name>
</gene>
<organism evidence="1 2">
    <name type="scientific">Giardia intestinalis (strain ATCC 50581 / GS clone H7)</name>
    <name type="common">Giardia lamblia</name>
    <dbReference type="NCBI Taxonomy" id="598745"/>
    <lineage>
        <taxon>Eukaryota</taxon>
        <taxon>Metamonada</taxon>
        <taxon>Diplomonadida</taxon>
        <taxon>Hexamitidae</taxon>
        <taxon>Giardiinae</taxon>
        <taxon>Giardia</taxon>
    </lineage>
</organism>